<keyword evidence="2" id="KW-1133">Transmembrane helix</keyword>
<organism evidence="4 5">
    <name type="scientific">Cellulomonas marina</name>
    <dbReference type="NCBI Taxonomy" id="988821"/>
    <lineage>
        <taxon>Bacteria</taxon>
        <taxon>Bacillati</taxon>
        <taxon>Actinomycetota</taxon>
        <taxon>Actinomycetes</taxon>
        <taxon>Micrococcales</taxon>
        <taxon>Cellulomonadaceae</taxon>
        <taxon>Cellulomonas</taxon>
    </lineage>
</organism>
<sequence length="550" mass="55954">MVHARGVADDLPERRGPASPPPAGPGADRGRRAADPSRAERWRGALAGVLAAALTLGVAQLLAGLTDASSAPLSAVGDAFIDLTPAWLKDVAIAVFGVHDKTALLVGAVLVLAVLAALVGVVAVRRPRLGTLAVVALGAVGAVAAATRADAGPLAPLPALLGAAAGVVALGRLAPRAAAPAGTTGRTSAGRPGAGGVDRRSFLGGALVVGGLAAITALGGVGAGAARGGAAAARALVRLPAPAQAAVALPPEAAAPVDGVVPVVTPNETFYRIDTAFVVPDVDPAGWELRVHGLVEQEVRLTWDELLASELVEAWVTLTCVSNTVGGDLAGNARWLGLPVREVLARARPLPGADMVLSTSSDGFTASTPLEALTDDRDALLAVGMNGEPLPPAHGFPVRMVVPGLYGYVSATKWVVDLEVTRFAERSAYWTQRGWSERGPVKTASRIEVPRQGATLPAGTVAVGGTAWAQHRGITGVEVQVDDGPWQPATLAGEISVDTWRQWSFAWHAAPGDHLLRVRASDPDGPQTGDRVGAVPDGATGWHEVAVRVA</sequence>
<feature type="transmembrane region" description="Helical" evidence="2">
    <location>
        <begin position="103"/>
        <end position="124"/>
    </location>
</feature>
<dbReference type="Pfam" id="PF00174">
    <property type="entry name" value="Oxidored_molyb"/>
    <property type="match status" value="1"/>
</dbReference>
<dbReference type="Gene3D" id="2.60.40.650">
    <property type="match status" value="1"/>
</dbReference>
<dbReference type="SUPFAM" id="SSF56524">
    <property type="entry name" value="Oxidoreductase molybdopterin-binding domain"/>
    <property type="match status" value="1"/>
</dbReference>
<reference evidence="5" key="1">
    <citation type="submission" date="2016-10" db="EMBL/GenBank/DDBJ databases">
        <authorList>
            <person name="Varghese N."/>
            <person name="Submissions S."/>
        </authorList>
    </citation>
    <scope>NUCLEOTIDE SEQUENCE [LARGE SCALE GENOMIC DNA]</scope>
    <source>
        <strain evidence="5">CGMCC 4.6945</strain>
    </source>
</reference>
<keyword evidence="2" id="KW-0812">Transmembrane</keyword>
<dbReference type="Gene3D" id="3.90.420.10">
    <property type="entry name" value="Oxidoreductase, molybdopterin-binding domain"/>
    <property type="match status" value="1"/>
</dbReference>
<evidence type="ECO:0000313" key="4">
    <source>
        <dbReference type="EMBL" id="SFA70807.1"/>
    </source>
</evidence>
<dbReference type="SUPFAM" id="SSF81296">
    <property type="entry name" value="E set domains"/>
    <property type="match status" value="1"/>
</dbReference>
<dbReference type="InterPro" id="IPR014756">
    <property type="entry name" value="Ig_E-set"/>
</dbReference>
<evidence type="ECO:0000256" key="2">
    <source>
        <dbReference type="SAM" id="Phobius"/>
    </source>
</evidence>
<dbReference type="AlphaFoldDB" id="A0A1I0V417"/>
<keyword evidence="2" id="KW-0472">Membrane</keyword>
<feature type="region of interest" description="Disordered" evidence="1">
    <location>
        <begin position="1"/>
        <end position="35"/>
    </location>
</feature>
<dbReference type="InterPro" id="IPR036374">
    <property type="entry name" value="OxRdtase_Mopterin-bd_sf"/>
</dbReference>
<dbReference type="InterPro" id="IPR000572">
    <property type="entry name" value="OxRdtase_Mopterin-bd_dom"/>
</dbReference>
<proteinExistence type="predicted"/>
<feature type="compositionally biased region" description="Basic and acidic residues" evidence="1">
    <location>
        <begin position="1"/>
        <end position="16"/>
    </location>
</feature>
<dbReference type="GO" id="GO:0008482">
    <property type="term" value="F:sulfite oxidase activity"/>
    <property type="evidence" value="ECO:0007669"/>
    <property type="project" value="TreeGrafter"/>
</dbReference>
<dbReference type="EMBL" id="FOKA01000001">
    <property type="protein sequence ID" value="SFA70807.1"/>
    <property type="molecule type" value="Genomic_DNA"/>
</dbReference>
<feature type="transmembrane region" description="Helical" evidence="2">
    <location>
        <begin position="131"/>
        <end position="149"/>
    </location>
</feature>
<feature type="transmembrane region" description="Helical" evidence="2">
    <location>
        <begin position="45"/>
        <end position="63"/>
    </location>
</feature>
<feature type="transmembrane region" description="Helical" evidence="2">
    <location>
        <begin position="155"/>
        <end position="174"/>
    </location>
</feature>
<dbReference type="Proteomes" id="UP000199012">
    <property type="component" value="Unassembled WGS sequence"/>
</dbReference>
<evidence type="ECO:0000259" key="3">
    <source>
        <dbReference type="Pfam" id="PF00174"/>
    </source>
</evidence>
<evidence type="ECO:0000313" key="5">
    <source>
        <dbReference type="Proteomes" id="UP000199012"/>
    </source>
</evidence>
<keyword evidence="5" id="KW-1185">Reference proteome</keyword>
<dbReference type="GO" id="GO:0006790">
    <property type="term" value="P:sulfur compound metabolic process"/>
    <property type="evidence" value="ECO:0007669"/>
    <property type="project" value="TreeGrafter"/>
</dbReference>
<dbReference type="PANTHER" id="PTHR19372:SF7">
    <property type="entry name" value="SULFITE OXIDASE, MITOCHONDRIAL"/>
    <property type="match status" value="1"/>
</dbReference>
<dbReference type="GO" id="GO:0020037">
    <property type="term" value="F:heme binding"/>
    <property type="evidence" value="ECO:0007669"/>
    <property type="project" value="TreeGrafter"/>
</dbReference>
<dbReference type="GO" id="GO:0043546">
    <property type="term" value="F:molybdopterin cofactor binding"/>
    <property type="evidence" value="ECO:0007669"/>
    <property type="project" value="TreeGrafter"/>
</dbReference>
<evidence type="ECO:0000256" key="1">
    <source>
        <dbReference type="SAM" id="MobiDB-lite"/>
    </source>
</evidence>
<protein>
    <submittedName>
        <fullName evidence="4">DMSO/TMAO reductase YedYZ, molybdopterin-dependent catalytic subunit</fullName>
    </submittedName>
</protein>
<accession>A0A1I0V417</accession>
<dbReference type="PANTHER" id="PTHR19372">
    <property type="entry name" value="SULFITE REDUCTASE"/>
    <property type="match status" value="1"/>
</dbReference>
<gene>
    <name evidence="4" type="ORF">SAMN05421867_101131</name>
</gene>
<feature type="domain" description="Oxidoreductase molybdopterin-binding" evidence="3">
    <location>
        <begin position="278"/>
        <end position="427"/>
    </location>
</feature>
<name>A0A1I0V417_9CELL</name>
<dbReference type="STRING" id="988821.SAMN05421867_101131"/>